<evidence type="ECO:0000256" key="1">
    <source>
        <dbReference type="SAM" id="Phobius"/>
    </source>
</evidence>
<sequence>MVSDRNMLANILRTELQIHKSSFILGSHSLICIFIYSSFIHQHGGRFHLSPLREL</sequence>
<organism evidence="2">
    <name type="scientific">Anguilla anguilla</name>
    <name type="common">European freshwater eel</name>
    <name type="synonym">Muraena anguilla</name>
    <dbReference type="NCBI Taxonomy" id="7936"/>
    <lineage>
        <taxon>Eukaryota</taxon>
        <taxon>Metazoa</taxon>
        <taxon>Chordata</taxon>
        <taxon>Craniata</taxon>
        <taxon>Vertebrata</taxon>
        <taxon>Euteleostomi</taxon>
        <taxon>Actinopterygii</taxon>
        <taxon>Neopterygii</taxon>
        <taxon>Teleostei</taxon>
        <taxon>Anguilliformes</taxon>
        <taxon>Anguillidae</taxon>
        <taxon>Anguilla</taxon>
    </lineage>
</organism>
<reference evidence="2" key="2">
    <citation type="journal article" date="2015" name="Fish Shellfish Immunol.">
        <title>Early steps in the European eel (Anguilla anguilla)-Vibrio vulnificus interaction in the gills: Role of the RtxA13 toxin.</title>
        <authorList>
            <person name="Callol A."/>
            <person name="Pajuelo D."/>
            <person name="Ebbesson L."/>
            <person name="Teles M."/>
            <person name="MacKenzie S."/>
            <person name="Amaro C."/>
        </authorList>
    </citation>
    <scope>NUCLEOTIDE SEQUENCE</scope>
</reference>
<proteinExistence type="predicted"/>
<evidence type="ECO:0000313" key="2">
    <source>
        <dbReference type="EMBL" id="JAH34120.1"/>
    </source>
</evidence>
<dbReference type="AlphaFoldDB" id="A0A0E9S0D8"/>
<keyword evidence="1" id="KW-0812">Transmembrane</keyword>
<keyword evidence="1" id="KW-1133">Transmembrane helix</keyword>
<feature type="transmembrane region" description="Helical" evidence="1">
    <location>
        <begin position="21"/>
        <end position="40"/>
    </location>
</feature>
<reference evidence="2" key="1">
    <citation type="submission" date="2014-11" db="EMBL/GenBank/DDBJ databases">
        <authorList>
            <person name="Amaro Gonzalez C."/>
        </authorList>
    </citation>
    <scope>NUCLEOTIDE SEQUENCE</scope>
</reference>
<keyword evidence="1" id="KW-0472">Membrane</keyword>
<accession>A0A0E9S0D8</accession>
<name>A0A0E9S0D8_ANGAN</name>
<dbReference type="EMBL" id="GBXM01074457">
    <property type="protein sequence ID" value="JAH34120.1"/>
    <property type="molecule type" value="Transcribed_RNA"/>
</dbReference>
<protein>
    <submittedName>
        <fullName evidence="2">Uncharacterized protein</fullName>
    </submittedName>
</protein>